<dbReference type="KEGG" id="azz:DEW08_19005"/>
<dbReference type="InterPro" id="IPR015077">
    <property type="entry name" value="DUF1858"/>
</dbReference>
<dbReference type="Proteomes" id="UP000245629">
    <property type="component" value="Chromosome 3"/>
</dbReference>
<evidence type="ECO:0000313" key="4">
    <source>
        <dbReference type="Proteomes" id="UP000245629"/>
    </source>
</evidence>
<evidence type="ECO:0000256" key="1">
    <source>
        <dbReference type="SAM" id="MobiDB-lite"/>
    </source>
</evidence>
<dbReference type="OrthoDB" id="5397989at2"/>
<dbReference type="NCBIfam" id="TIGR03980">
    <property type="entry name" value="prismane_assoc"/>
    <property type="match status" value="1"/>
</dbReference>
<keyword evidence="4" id="KW-1185">Reference proteome</keyword>
<protein>
    <recommendedName>
        <fullName evidence="2">DUF1858 domain-containing protein</fullName>
    </recommendedName>
</protein>
<feature type="region of interest" description="Disordered" evidence="1">
    <location>
        <begin position="78"/>
        <end position="129"/>
    </location>
</feature>
<sequence>MAADPSPPRPDAVPSADEAAARMTVGELLRQRPALVAVFVRRRMACPGCAMAPFMTLGEVADAYGLPVGALLSDLGLAGATHSPAHSPESLRGIKEPAGPAPHHAHCPPRRREVEGSNGNAGIPEPLDP</sequence>
<dbReference type="RefSeq" id="WP_109330237.1">
    <property type="nucleotide sequence ID" value="NZ_CP029354.1"/>
</dbReference>
<dbReference type="EMBL" id="CP029354">
    <property type="protein sequence ID" value="AWK88204.1"/>
    <property type="molecule type" value="Genomic_DNA"/>
</dbReference>
<dbReference type="Pfam" id="PF08984">
    <property type="entry name" value="DUF1858"/>
    <property type="match status" value="1"/>
</dbReference>
<evidence type="ECO:0000259" key="2">
    <source>
        <dbReference type="Pfam" id="PF08984"/>
    </source>
</evidence>
<dbReference type="AlphaFoldDB" id="A0A2S2CUK8"/>
<dbReference type="Gene3D" id="1.10.3910.10">
    <property type="entry name" value="SP0561-like"/>
    <property type="match status" value="1"/>
</dbReference>
<dbReference type="SUPFAM" id="SSF140683">
    <property type="entry name" value="SP0561-like"/>
    <property type="match status" value="1"/>
</dbReference>
<feature type="domain" description="DUF1858" evidence="2">
    <location>
        <begin position="23"/>
        <end position="71"/>
    </location>
</feature>
<gene>
    <name evidence="3" type="ORF">DEW08_19005</name>
</gene>
<dbReference type="InterPro" id="IPR023883">
    <property type="entry name" value="CHP03980_redox-disulphide"/>
</dbReference>
<proteinExistence type="predicted"/>
<organism evidence="3 4">
    <name type="scientific">Azospirillum thermophilum</name>
    <dbReference type="NCBI Taxonomy" id="2202148"/>
    <lineage>
        <taxon>Bacteria</taxon>
        <taxon>Pseudomonadati</taxon>
        <taxon>Pseudomonadota</taxon>
        <taxon>Alphaproteobacteria</taxon>
        <taxon>Rhodospirillales</taxon>
        <taxon>Azospirillaceae</taxon>
        <taxon>Azospirillum</taxon>
    </lineage>
</organism>
<dbReference type="InterPro" id="IPR038062">
    <property type="entry name" value="ScdA-like_N_sf"/>
</dbReference>
<evidence type="ECO:0000313" key="3">
    <source>
        <dbReference type="EMBL" id="AWK88204.1"/>
    </source>
</evidence>
<name>A0A2S2CUK8_9PROT</name>
<reference evidence="4" key="1">
    <citation type="submission" date="2018-05" db="EMBL/GenBank/DDBJ databases">
        <title>Azospirillum thermophila sp. nov., a novel isolated from hot spring.</title>
        <authorList>
            <person name="Zhao Z."/>
        </authorList>
    </citation>
    <scope>NUCLEOTIDE SEQUENCE [LARGE SCALE GENOMIC DNA]</scope>
    <source>
        <strain evidence="4">CFH 70021</strain>
    </source>
</reference>
<accession>A0A2S2CUK8</accession>